<keyword evidence="3 4" id="KW-0413">Isomerase</keyword>
<feature type="domain" description="Alanine racemase C-terminal" evidence="7">
    <location>
        <begin position="227"/>
        <end position="355"/>
    </location>
</feature>
<feature type="active site" description="Proton acceptor; specific for D-alanine" evidence="4">
    <location>
        <position position="19"/>
    </location>
</feature>
<dbReference type="PRINTS" id="PR00992">
    <property type="entry name" value="ALARACEMASE"/>
</dbReference>
<dbReference type="GO" id="GO:0008784">
    <property type="term" value="F:alanine racemase activity"/>
    <property type="evidence" value="ECO:0007669"/>
    <property type="project" value="UniProtKB-UniRule"/>
</dbReference>
<dbReference type="GO" id="GO:0009252">
    <property type="term" value="P:peptidoglycan biosynthetic process"/>
    <property type="evidence" value="ECO:0007669"/>
    <property type="project" value="TreeGrafter"/>
</dbReference>
<dbReference type="EMBL" id="JACRSU010000001">
    <property type="protein sequence ID" value="MBC8540133.1"/>
    <property type="molecule type" value="Genomic_DNA"/>
</dbReference>
<sequence>MKNIRSITSPAAKIMCVVKADAYGHGFFEAAKTMHENGADAFAVATFEEAKLLRDKGFDEVILILGRVDEIFAKDMINLGISATVCDEEFAKALSDAAVSMNKKARIHIKLDTGMSRIGFDCEADDVEKITKICSMPNMIAEGIFSHFACADEPDSKMSEKQFSAFQSMIHALNVRGIHFEYAHICNSAGIMEFPAYHLTMVRPGIILYGCYPSEAVHKERLSLRPAMTVKARITRIDTKPAGTKVSYGATYTTKQEEKIATVSIGYADGYFRSLSDNAYMSVSGVKVPVVGRICMDQCMIDVSSVNNITVGDEVTVFGNGGDNSETATSLAARAGTINYEILCAVGNRTPRIYVRNGEIIDVLTYL</sequence>
<dbReference type="GO" id="GO:0030170">
    <property type="term" value="F:pyridoxal phosphate binding"/>
    <property type="evidence" value="ECO:0007669"/>
    <property type="project" value="UniProtKB-UniRule"/>
</dbReference>
<dbReference type="HAMAP" id="MF_01201">
    <property type="entry name" value="Ala_racemase"/>
    <property type="match status" value="1"/>
</dbReference>
<dbReference type="FunFam" id="3.20.20.10:FF:000002">
    <property type="entry name" value="Alanine racemase"/>
    <property type="match status" value="1"/>
</dbReference>
<dbReference type="InterPro" id="IPR020622">
    <property type="entry name" value="Ala_racemase_pyridoxalP-BS"/>
</dbReference>
<keyword evidence="2 4" id="KW-0663">Pyridoxal phosphate</keyword>
<comment type="catalytic activity">
    <reaction evidence="4">
        <text>L-alanine = D-alanine</text>
        <dbReference type="Rhea" id="RHEA:20249"/>
        <dbReference type="ChEBI" id="CHEBI:57416"/>
        <dbReference type="ChEBI" id="CHEBI:57972"/>
        <dbReference type="EC" id="5.1.1.1"/>
    </reaction>
</comment>
<dbReference type="Gene3D" id="2.40.37.10">
    <property type="entry name" value="Lyase, Ornithine Decarboxylase, Chain A, domain 1"/>
    <property type="match status" value="1"/>
</dbReference>
<dbReference type="Proteomes" id="UP000611762">
    <property type="component" value="Unassembled WGS sequence"/>
</dbReference>
<evidence type="ECO:0000313" key="8">
    <source>
        <dbReference type="EMBL" id="MBC8540133.1"/>
    </source>
</evidence>
<dbReference type="InterPro" id="IPR029066">
    <property type="entry name" value="PLP-binding_barrel"/>
</dbReference>
<evidence type="ECO:0000256" key="1">
    <source>
        <dbReference type="ARBA" id="ARBA00001933"/>
    </source>
</evidence>
<dbReference type="EC" id="5.1.1.1" evidence="4"/>
<comment type="caution">
    <text evidence="8">The sequence shown here is derived from an EMBL/GenBank/DDBJ whole genome shotgun (WGS) entry which is preliminary data.</text>
</comment>
<dbReference type="SUPFAM" id="SSF51419">
    <property type="entry name" value="PLP-binding barrel"/>
    <property type="match status" value="1"/>
</dbReference>
<evidence type="ECO:0000259" key="7">
    <source>
        <dbReference type="SMART" id="SM01005"/>
    </source>
</evidence>
<dbReference type="SMART" id="SM01005">
    <property type="entry name" value="Ala_racemase_C"/>
    <property type="match status" value="1"/>
</dbReference>
<comment type="function">
    <text evidence="4">Catalyzes the interconversion of L-alanine and D-alanine. May also act on other amino acids.</text>
</comment>
<evidence type="ECO:0000256" key="3">
    <source>
        <dbReference type="ARBA" id="ARBA00023235"/>
    </source>
</evidence>
<feature type="modified residue" description="N6-(pyridoxal phosphate)lysine" evidence="4 5">
    <location>
        <position position="19"/>
    </location>
</feature>
<evidence type="ECO:0000313" key="9">
    <source>
        <dbReference type="Proteomes" id="UP000611762"/>
    </source>
</evidence>
<evidence type="ECO:0000256" key="5">
    <source>
        <dbReference type="PIRSR" id="PIRSR600821-50"/>
    </source>
</evidence>
<gene>
    <name evidence="8" type="primary">alr</name>
    <name evidence="8" type="ORF">H8698_03975</name>
</gene>
<name>A0A926DLC1_9FIRM</name>
<dbReference type="NCBIfam" id="TIGR00492">
    <property type="entry name" value="alr"/>
    <property type="match status" value="1"/>
</dbReference>
<dbReference type="GO" id="GO:0005829">
    <property type="term" value="C:cytosol"/>
    <property type="evidence" value="ECO:0007669"/>
    <property type="project" value="TreeGrafter"/>
</dbReference>
<dbReference type="InterPro" id="IPR009006">
    <property type="entry name" value="Ala_racemase/Decarboxylase_C"/>
</dbReference>
<dbReference type="SUPFAM" id="SSF50621">
    <property type="entry name" value="Alanine racemase C-terminal domain-like"/>
    <property type="match status" value="1"/>
</dbReference>
<keyword evidence="9" id="KW-1185">Reference proteome</keyword>
<dbReference type="CDD" id="cd00430">
    <property type="entry name" value="PLPDE_III_AR"/>
    <property type="match status" value="1"/>
</dbReference>
<dbReference type="InterPro" id="IPR011079">
    <property type="entry name" value="Ala_racemase_C"/>
</dbReference>
<evidence type="ECO:0000256" key="4">
    <source>
        <dbReference type="HAMAP-Rule" id="MF_01201"/>
    </source>
</evidence>
<protein>
    <recommendedName>
        <fullName evidence="4">Alanine racemase</fullName>
        <ecNumber evidence="4">5.1.1.1</ecNumber>
    </recommendedName>
</protein>
<dbReference type="Pfam" id="PF00842">
    <property type="entry name" value="Ala_racemase_C"/>
    <property type="match status" value="1"/>
</dbReference>
<dbReference type="PANTHER" id="PTHR30511">
    <property type="entry name" value="ALANINE RACEMASE"/>
    <property type="match status" value="1"/>
</dbReference>
<evidence type="ECO:0000256" key="6">
    <source>
        <dbReference type="PIRSR" id="PIRSR600821-52"/>
    </source>
</evidence>
<comment type="cofactor">
    <cofactor evidence="1 4 5">
        <name>pyridoxal 5'-phosphate</name>
        <dbReference type="ChEBI" id="CHEBI:597326"/>
    </cofactor>
</comment>
<comment type="similarity">
    <text evidence="4">Belongs to the alanine racemase family.</text>
</comment>
<evidence type="ECO:0000256" key="2">
    <source>
        <dbReference type="ARBA" id="ARBA00022898"/>
    </source>
</evidence>
<accession>A0A926DLC1</accession>
<dbReference type="PROSITE" id="PS00395">
    <property type="entry name" value="ALANINE_RACEMASE"/>
    <property type="match status" value="1"/>
</dbReference>
<organism evidence="8 9">
    <name type="scientific">Congzhengia minquanensis</name>
    <dbReference type="NCBI Taxonomy" id="2763657"/>
    <lineage>
        <taxon>Bacteria</taxon>
        <taxon>Bacillati</taxon>
        <taxon>Bacillota</taxon>
        <taxon>Clostridia</taxon>
        <taxon>Eubacteriales</taxon>
        <taxon>Oscillospiraceae</taxon>
        <taxon>Congzhengia</taxon>
    </lineage>
</organism>
<dbReference type="GO" id="GO:0030632">
    <property type="term" value="P:D-alanine biosynthetic process"/>
    <property type="evidence" value="ECO:0007669"/>
    <property type="project" value="UniProtKB-UniRule"/>
</dbReference>
<dbReference type="PANTHER" id="PTHR30511:SF0">
    <property type="entry name" value="ALANINE RACEMASE, CATABOLIC-RELATED"/>
    <property type="match status" value="1"/>
</dbReference>
<proteinExistence type="inferred from homology"/>
<dbReference type="Pfam" id="PF01168">
    <property type="entry name" value="Ala_racemase_N"/>
    <property type="match status" value="1"/>
</dbReference>
<dbReference type="Gene3D" id="3.20.20.10">
    <property type="entry name" value="Alanine racemase"/>
    <property type="match status" value="1"/>
</dbReference>
<reference evidence="8" key="1">
    <citation type="submission" date="2020-08" db="EMBL/GenBank/DDBJ databases">
        <title>Genome public.</title>
        <authorList>
            <person name="Liu C."/>
            <person name="Sun Q."/>
        </authorList>
    </citation>
    <scope>NUCLEOTIDE SEQUENCE</scope>
    <source>
        <strain evidence="8">H8</strain>
    </source>
</reference>
<dbReference type="InterPro" id="IPR001608">
    <property type="entry name" value="Ala_racemase_N"/>
</dbReference>
<feature type="active site" description="Proton acceptor; specific for L-alanine" evidence="4">
    <location>
        <position position="248"/>
    </location>
</feature>
<dbReference type="AlphaFoldDB" id="A0A926DLC1"/>
<feature type="binding site" evidence="4 6">
    <location>
        <position position="117"/>
    </location>
    <ligand>
        <name>substrate</name>
    </ligand>
</feature>
<feature type="binding site" evidence="4 6">
    <location>
        <position position="296"/>
    </location>
    <ligand>
        <name>substrate</name>
    </ligand>
</feature>
<dbReference type="InterPro" id="IPR000821">
    <property type="entry name" value="Ala_racemase"/>
</dbReference>
<comment type="pathway">
    <text evidence="4">Amino-acid biosynthesis; D-alanine biosynthesis; D-alanine from L-alanine: step 1/1.</text>
</comment>